<dbReference type="EMBL" id="LLZH01000298">
    <property type="protein sequence ID" value="KUL27556.1"/>
    <property type="molecule type" value="Genomic_DNA"/>
</dbReference>
<evidence type="ECO:0000313" key="2">
    <source>
        <dbReference type="EMBL" id="KUL27556.1"/>
    </source>
</evidence>
<accession>A0A101JIN6</accession>
<name>A0A101JIN6_9ACTN</name>
<sequence>MLRASASHRATVLARSNRGRASAGGTAGELTTASTATHDATAINRRLMAVQRSGGPGGHGALNRPATAVATGRGQRGVVFVVESRSGPCPRAVD</sequence>
<gene>
    <name evidence="2" type="ORF">ADL15_35265</name>
</gene>
<organism evidence="2 3">
    <name type="scientific">Actinoplanes awajinensis subsp. mycoplanecinus</name>
    <dbReference type="NCBI Taxonomy" id="135947"/>
    <lineage>
        <taxon>Bacteria</taxon>
        <taxon>Bacillati</taxon>
        <taxon>Actinomycetota</taxon>
        <taxon>Actinomycetes</taxon>
        <taxon>Micromonosporales</taxon>
        <taxon>Micromonosporaceae</taxon>
        <taxon>Actinoplanes</taxon>
    </lineage>
</organism>
<protein>
    <submittedName>
        <fullName evidence="2">Uncharacterized protein</fullName>
    </submittedName>
</protein>
<evidence type="ECO:0000256" key="1">
    <source>
        <dbReference type="SAM" id="MobiDB-lite"/>
    </source>
</evidence>
<reference evidence="2 3" key="1">
    <citation type="submission" date="2015-10" db="EMBL/GenBank/DDBJ databases">
        <authorList>
            <person name="Gilbert D.G."/>
        </authorList>
    </citation>
    <scope>NUCLEOTIDE SEQUENCE [LARGE SCALE GENOMIC DNA]</scope>
    <source>
        <strain evidence="2 3">NRRL B-16712</strain>
    </source>
</reference>
<proteinExistence type="predicted"/>
<feature type="region of interest" description="Disordered" evidence="1">
    <location>
        <begin position="1"/>
        <end position="36"/>
    </location>
</feature>
<evidence type="ECO:0000313" key="3">
    <source>
        <dbReference type="Proteomes" id="UP000053244"/>
    </source>
</evidence>
<comment type="caution">
    <text evidence="2">The sequence shown here is derived from an EMBL/GenBank/DDBJ whole genome shotgun (WGS) entry which is preliminary data.</text>
</comment>
<dbReference type="Proteomes" id="UP000053244">
    <property type="component" value="Unassembled WGS sequence"/>
</dbReference>
<keyword evidence="3" id="KW-1185">Reference proteome</keyword>
<dbReference type="AlphaFoldDB" id="A0A101JIN6"/>